<comment type="caution">
    <text evidence="20">The sequence shown here is derived from an EMBL/GenBank/DDBJ whole genome shotgun (WGS) entry which is preliminary data.</text>
</comment>
<dbReference type="PANTHER" id="PTHR32309:SF13">
    <property type="entry name" value="FERRIC ENTEROBACTIN TRANSPORT PROTEIN FEPE"/>
    <property type="match status" value="1"/>
</dbReference>
<evidence type="ECO:0000256" key="15">
    <source>
        <dbReference type="ARBA" id="ARBA00051245"/>
    </source>
</evidence>
<feature type="domain" description="Tyrosine-protein kinase G-rich" evidence="19">
    <location>
        <begin position="438"/>
        <end position="513"/>
    </location>
</feature>
<keyword evidence="12 16" id="KW-1133">Transmembrane helix</keyword>
<evidence type="ECO:0000256" key="10">
    <source>
        <dbReference type="ARBA" id="ARBA00022777"/>
    </source>
</evidence>
<comment type="similarity">
    <text evidence="3">Belongs to the etk/wzc family.</text>
</comment>
<dbReference type="InterPro" id="IPR032807">
    <property type="entry name" value="GNVR"/>
</dbReference>
<gene>
    <name evidence="20" type="ORF">ACFSYC_06215</name>
</gene>
<evidence type="ECO:0000259" key="18">
    <source>
        <dbReference type="Pfam" id="PF13614"/>
    </source>
</evidence>
<evidence type="ECO:0000256" key="9">
    <source>
        <dbReference type="ARBA" id="ARBA00022741"/>
    </source>
</evidence>
<evidence type="ECO:0000256" key="12">
    <source>
        <dbReference type="ARBA" id="ARBA00022989"/>
    </source>
</evidence>
<name>A0ABW5XKQ1_9SPHI</name>
<dbReference type="Pfam" id="PF13807">
    <property type="entry name" value="GNVR"/>
    <property type="match status" value="1"/>
</dbReference>
<comment type="similarity">
    <text evidence="2">Belongs to the CpsD/CapB family.</text>
</comment>
<dbReference type="EMBL" id="JBHUON010000005">
    <property type="protein sequence ID" value="MFD2864279.1"/>
    <property type="molecule type" value="Genomic_DNA"/>
</dbReference>
<keyword evidence="6" id="KW-0997">Cell inner membrane</keyword>
<dbReference type="Proteomes" id="UP001597601">
    <property type="component" value="Unassembled WGS sequence"/>
</dbReference>
<evidence type="ECO:0000259" key="17">
    <source>
        <dbReference type="Pfam" id="PF02706"/>
    </source>
</evidence>
<dbReference type="InterPro" id="IPR027417">
    <property type="entry name" value="P-loop_NTPase"/>
</dbReference>
<evidence type="ECO:0000256" key="11">
    <source>
        <dbReference type="ARBA" id="ARBA00022840"/>
    </source>
</evidence>
<evidence type="ECO:0000256" key="8">
    <source>
        <dbReference type="ARBA" id="ARBA00022692"/>
    </source>
</evidence>
<evidence type="ECO:0000313" key="20">
    <source>
        <dbReference type="EMBL" id="MFD2864279.1"/>
    </source>
</evidence>
<proteinExistence type="inferred from homology"/>
<evidence type="ECO:0000259" key="19">
    <source>
        <dbReference type="Pfam" id="PF13807"/>
    </source>
</evidence>
<dbReference type="InterPro" id="IPR003856">
    <property type="entry name" value="LPS_length_determ_N"/>
</dbReference>
<keyword evidence="10" id="KW-0418">Kinase</keyword>
<dbReference type="Gene3D" id="3.40.50.300">
    <property type="entry name" value="P-loop containing nucleotide triphosphate hydrolases"/>
    <property type="match status" value="1"/>
</dbReference>
<evidence type="ECO:0000256" key="2">
    <source>
        <dbReference type="ARBA" id="ARBA00007316"/>
    </source>
</evidence>
<keyword evidence="8 16" id="KW-0812">Transmembrane</keyword>
<dbReference type="SUPFAM" id="SSF52540">
    <property type="entry name" value="P-loop containing nucleoside triphosphate hydrolases"/>
    <property type="match status" value="1"/>
</dbReference>
<evidence type="ECO:0000256" key="16">
    <source>
        <dbReference type="SAM" id="Phobius"/>
    </source>
</evidence>
<keyword evidence="14" id="KW-0829">Tyrosine-protein kinase</keyword>
<accession>A0ABW5XKQ1</accession>
<organism evidence="20 21">
    <name type="scientific">Mucilaginibacter antarcticus</name>
    <dbReference type="NCBI Taxonomy" id="1855725"/>
    <lineage>
        <taxon>Bacteria</taxon>
        <taxon>Pseudomonadati</taxon>
        <taxon>Bacteroidota</taxon>
        <taxon>Sphingobacteriia</taxon>
        <taxon>Sphingobacteriales</taxon>
        <taxon>Sphingobacteriaceae</taxon>
        <taxon>Mucilaginibacter</taxon>
    </lineage>
</organism>
<evidence type="ECO:0000256" key="14">
    <source>
        <dbReference type="ARBA" id="ARBA00023137"/>
    </source>
</evidence>
<keyword evidence="21" id="KW-1185">Reference proteome</keyword>
<keyword evidence="11" id="KW-0067">ATP-binding</keyword>
<evidence type="ECO:0000256" key="1">
    <source>
        <dbReference type="ARBA" id="ARBA00004429"/>
    </source>
</evidence>
<keyword evidence="9" id="KW-0547">Nucleotide-binding</keyword>
<dbReference type="PANTHER" id="PTHR32309">
    <property type="entry name" value="TYROSINE-PROTEIN KINASE"/>
    <property type="match status" value="1"/>
</dbReference>
<feature type="domain" description="AAA" evidence="18">
    <location>
        <begin position="585"/>
        <end position="704"/>
    </location>
</feature>
<comment type="subcellular location">
    <subcellularLocation>
        <location evidence="1">Cell inner membrane</location>
        <topology evidence="1">Multi-pass membrane protein</topology>
    </subcellularLocation>
</comment>
<comment type="catalytic activity">
    <reaction evidence="15">
        <text>L-tyrosyl-[protein] + ATP = O-phospho-L-tyrosyl-[protein] + ADP + H(+)</text>
        <dbReference type="Rhea" id="RHEA:10596"/>
        <dbReference type="Rhea" id="RHEA-COMP:10136"/>
        <dbReference type="Rhea" id="RHEA-COMP:20101"/>
        <dbReference type="ChEBI" id="CHEBI:15378"/>
        <dbReference type="ChEBI" id="CHEBI:30616"/>
        <dbReference type="ChEBI" id="CHEBI:46858"/>
        <dbReference type="ChEBI" id="CHEBI:61978"/>
        <dbReference type="ChEBI" id="CHEBI:456216"/>
        <dbReference type="EC" id="2.7.10.2"/>
    </reaction>
</comment>
<feature type="domain" description="Polysaccharide chain length determinant N-terminal" evidence="17">
    <location>
        <begin position="15"/>
        <end position="106"/>
    </location>
</feature>
<protein>
    <recommendedName>
        <fullName evidence="4">non-specific protein-tyrosine kinase</fullName>
        <ecNumber evidence="4">2.7.10.2</ecNumber>
    </recommendedName>
</protein>
<evidence type="ECO:0000256" key="4">
    <source>
        <dbReference type="ARBA" id="ARBA00011903"/>
    </source>
</evidence>
<dbReference type="InterPro" id="IPR025669">
    <property type="entry name" value="AAA_dom"/>
</dbReference>
<evidence type="ECO:0000256" key="5">
    <source>
        <dbReference type="ARBA" id="ARBA00022475"/>
    </source>
</evidence>
<dbReference type="EC" id="2.7.10.2" evidence="4"/>
<keyword evidence="7" id="KW-0808">Transferase</keyword>
<dbReference type="Pfam" id="PF02706">
    <property type="entry name" value="Wzz"/>
    <property type="match status" value="1"/>
</dbReference>
<reference evidence="21" key="1">
    <citation type="journal article" date="2019" name="Int. J. Syst. Evol. Microbiol.">
        <title>The Global Catalogue of Microorganisms (GCM) 10K type strain sequencing project: providing services to taxonomists for standard genome sequencing and annotation.</title>
        <authorList>
            <consortium name="The Broad Institute Genomics Platform"/>
            <consortium name="The Broad Institute Genome Sequencing Center for Infectious Disease"/>
            <person name="Wu L."/>
            <person name="Ma J."/>
        </authorList>
    </citation>
    <scope>NUCLEOTIDE SEQUENCE [LARGE SCALE GENOMIC DNA]</scope>
    <source>
        <strain evidence="21">KCTC 52232</strain>
    </source>
</reference>
<dbReference type="InterPro" id="IPR005702">
    <property type="entry name" value="Wzc-like_C"/>
</dbReference>
<evidence type="ECO:0000256" key="3">
    <source>
        <dbReference type="ARBA" id="ARBA00008883"/>
    </source>
</evidence>
<dbReference type="InterPro" id="IPR050445">
    <property type="entry name" value="Bact_polysacc_biosynth/exp"/>
</dbReference>
<keyword evidence="13 16" id="KW-0472">Membrane</keyword>
<dbReference type="CDD" id="cd05387">
    <property type="entry name" value="BY-kinase"/>
    <property type="match status" value="1"/>
</dbReference>
<evidence type="ECO:0000256" key="7">
    <source>
        <dbReference type="ARBA" id="ARBA00022679"/>
    </source>
</evidence>
<feature type="transmembrane region" description="Helical" evidence="16">
    <location>
        <begin position="29"/>
        <end position="49"/>
    </location>
</feature>
<evidence type="ECO:0000256" key="6">
    <source>
        <dbReference type="ARBA" id="ARBA00022519"/>
    </source>
</evidence>
<sequence>MEELQKTAPKLPSQEFDYYKISKILLSRWYWIAGSVLVCYLASNVYLWYTPKIYATSAIIKFEEKKSEISDIVGSSTGTDRAMASRIQSEVVVLQSTPMLLNAVKHLDYQFSFYVVGRVLNRTNELYPSKQIDIQLIKFDSLNFTHDLITYKPIDKATFSISYKAGNQEITQQCNYNRPFTVGPTSFSLKYPGELPSTSSIIFKLNSPEDFVGRIREGLLAGEPAKNSSLISLTQTDVNPIFAADALNALVKEYVNYDRIQRRKSASQMIEFIDSQLDFLSQKLSVSEGSIQQYKQSNKMLDVTAASDRVLGESKEIESQISIIKLDLIAVDQLQKDVVKGKDNVNLNFTSGGGINNPELSQYITSLNSLLTGKNSLLKLYNPNSIQIHDVDQQILQVKANLISSIGVARRQLETKQKFLMERLAPVNRKISELPVNERELVGLKRDFDVNDKVYSFLSEKKLDQEILSAGILPGATIIDLAQPNFSPVAPNVSNIHRNALMLGLAIGLGFIVFIRILNPYIYDKETIESLTTVPIIGVIRKFPEEIDEFSSQILAISKPKSIFAESVRAVRTNLNFLASDKKSKVICITSEVAGEGKSFVAVNLASTLSLIDKKVIIIAADLRRSKLHKTFHVPNDMGLSNYLSNQCTVDDVINHSNQSGLDFIVSGPVPPNPSELLHTARLKELIATLSDRYDIIMVDTAPIGLVSDAIPLIKISDINLFVIRSGKSKFYAATIPQRIAQEYKLDNTVIVLNAFAQDLLHSRYYTTKYTGENYGSTYYYYSDYTGYESSGYYVDNIEDKWWQVWKWFKK</sequence>
<dbReference type="RefSeq" id="WP_377124647.1">
    <property type="nucleotide sequence ID" value="NZ_JBHUON010000005.1"/>
</dbReference>
<keyword evidence="5" id="KW-1003">Cell membrane</keyword>
<evidence type="ECO:0000256" key="13">
    <source>
        <dbReference type="ARBA" id="ARBA00023136"/>
    </source>
</evidence>
<dbReference type="Pfam" id="PF13614">
    <property type="entry name" value="AAA_31"/>
    <property type="match status" value="1"/>
</dbReference>
<evidence type="ECO:0000313" key="21">
    <source>
        <dbReference type="Proteomes" id="UP001597601"/>
    </source>
</evidence>
<dbReference type="NCBIfam" id="TIGR01007">
    <property type="entry name" value="eps_fam"/>
    <property type="match status" value="1"/>
</dbReference>